<dbReference type="EMBL" id="AP014546">
    <property type="protein sequence ID" value="BBB31197.1"/>
    <property type="molecule type" value="Genomic_DNA"/>
</dbReference>
<evidence type="ECO:0000313" key="1">
    <source>
        <dbReference type="EMBL" id="BBB31197.1"/>
    </source>
</evidence>
<dbReference type="RefSeq" id="WP_201348316.1">
    <property type="nucleotide sequence ID" value="NZ_AP014546.1"/>
</dbReference>
<gene>
    <name evidence="1" type="ORF">NEJAP_3259</name>
</gene>
<proteinExistence type="predicted"/>
<dbReference type="AlphaFoldDB" id="A0A7R6PRB7"/>
<dbReference type="Pfam" id="PF14595">
    <property type="entry name" value="Thioredoxin_9"/>
    <property type="match status" value="1"/>
</dbReference>
<dbReference type="Gene3D" id="3.40.30.10">
    <property type="entry name" value="Glutaredoxin"/>
    <property type="match status" value="1"/>
</dbReference>
<accession>A0A7R6PRB7</accession>
<protein>
    <recommendedName>
        <fullName evidence="3">Thioredoxin family protein</fullName>
    </recommendedName>
</protein>
<dbReference type="SUPFAM" id="SSF52833">
    <property type="entry name" value="Thioredoxin-like"/>
    <property type="match status" value="1"/>
</dbReference>
<evidence type="ECO:0000313" key="2">
    <source>
        <dbReference type="Proteomes" id="UP000595332"/>
    </source>
</evidence>
<sequence length="164" mass="18439">MKSYKALFELGDNFHTYVGRGTPQERQAVAKISALLEVPQTLPQATLDALSEVTERYYLLVAGEMWCPDCQINITALNKMCELQPKIQMAVISKGRAEDEIMESLGLDKILIPVVAILDRSFQVVGRFVEKPVSVSNPEERIQQAYSEGEYLSETLCEVLEQIK</sequence>
<dbReference type="InterPro" id="IPR036249">
    <property type="entry name" value="Thioredoxin-like_sf"/>
</dbReference>
<keyword evidence="2" id="KW-1185">Reference proteome</keyword>
<dbReference type="CDD" id="cd01659">
    <property type="entry name" value="TRX_superfamily"/>
    <property type="match status" value="1"/>
</dbReference>
<dbReference type="KEGG" id="njp:NEJAP_3259"/>
<reference evidence="1 2" key="1">
    <citation type="journal article" date="2008" name="Int. J. Syst. Evol. Microbiol.">
        <title>Neptunomonas japonica sp. nov., an Osedax japonicus symbiont-like bacterium isolated from sediment adjacent to sperm whale carcasses off Kagoshima, Japan.</title>
        <authorList>
            <person name="Miyazaki M."/>
            <person name="Nogi Y."/>
            <person name="Fujiwara Y."/>
            <person name="Kawato M."/>
            <person name="Kubokawa K."/>
            <person name="Horikoshi K."/>
        </authorList>
    </citation>
    <scope>NUCLEOTIDE SEQUENCE [LARGE SCALE GENOMIC DNA]</scope>
    <source>
        <strain evidence="1 2">JAMM 1380</strain>
    </source>
</reference>
<organism evidence="1 2">
    <name type="scientific">Neptunomonas japonica JAMM 1380</name>
    <dbReference type="NCBI Taxonomy" id="1441457"/>
    <lineage>
        <taxon>Bacteria</taxon>
        <taxon>Pseudomonadati</taxon>
        <taxon>Pseudomonadota</taxon>
        <taxon>Gammaproteobacteria</taxon>
        <taxon>Oceanospirillales</taxon>
        <taxon>Oceanospirillaceae</taxon>
        <taxon>Neptunomonas</taxon>
    </lineage>
</organism>
<name>A0A7R6PRB7_9GAMM</name>
<dbReference type="Proteomes" id="UP000595332">
    <property type="component" value="Chromosome"/>
</dbReference>
<evidence type="ECO:0008006" key="3">
    <source>
        <dbReference type="Google" id="ProtNLM"/>
    </source>
</evidence>